<dbReference type="PANTHER" id="PTHR30383">
    <property type="entry name" value="THIOESTERASE 1/PROTEASE 1/LYSOPHOSPHOLIPASE L1"/>
    <property type="match status" value="1"/>
</dbReference>
<evidence type="ECO:0000256" key="1">
    <source>
        <dbReference type="SAM" id="SignalP"/>
    </source>
</evidence>
<dbReference type="Proteomes" id="UP000316598">
    <property type="component" value="Unassembled WGS sequence"/>
</dbReference>
<dbReference type="InterPro" id="IPR036514">
    <property type="entry name" value="SGNH_hydro_sf"/>
</dbReference>
<dbReference type="Gene3D" id="3.40.50.1110">
    <property type="entry name" value="SGNH hydrolase"/>
    <property type="match status" value="1"/>
</dbReference>
<keyword evidence="4" id="KW-1185">Reference proteome</keyword>
<dbReference type="PANTHER" id="PTHR30383:SF5">
    <property type="entry name" value="SGNH HYDROLASE-TYPE ESTERASE DOMAIN-CONTAINING PROTEIN"/>
    <property type="match status" value="1"/>
</dbReference>
<dbReference type="AlphaFoldDB" id="A0A5C5WBS8"/>
<evidence type="ECO:0000259" key="2">
    <source>
        <dbReference type="Pfam" id="PF13472"/>
    </source>
</evidence>
<reference evidence="3 4" key="1">
    <citation type="submission" date="2019-02" db="EMBL/GenBank/DDBJ databases">
        <title>Deep-cultivation of Planctomycetes and their phenomic and genomic characterization uncovers novel biology.</title>
        <authorList>
            <person name="Wiegand S."/>
            <person name="Jogler M."/>
            <person name="Boedeker C."/>
            <person name="Pinto D."/>
            <person name="Vollmers J."/>
            <person name="Rivas-Marin E."/>
            <person name="Kohn T."/>
            <person name="Peeters S.H."/>
            <person name="Heuer A."/>
            <person name="Rast P."/>
            <person name="Oberbeckmann S."/>
            <person name="Bunk B."/>
            <person name="Jeske O."/>
            <person name="Meyerdierks A."/>
            <person name="Storesund J.E."/>
            <person name="Kallscheuer N."/>
            <person name="Luecker S."/>
            <person name="Lage O.M."/>
            <person name="Pohl T."/>
            <person name="Merkel B.J."/>
            <person name="Hornburger P."/>
            <person name="Mueller R.-W."/>
            <person name="Bruemmer F."/>
            <person name="Labrenz M."/>
            <person name="Spormann A.M."/>
            <person name="Op Den Camp H."/>
            <person name="Overmann J."/>
            <person name="Amann R."/>
            <person name="Jetten M.S.M."/>
            <person name="Mascher T."/>
            <person name="Medema M.H."/>
            <person name="Devos D.P."/>
            <person name="Kaster A.-K."/>
            <person name="Ovreas L."/>
            <person name="Rohde M."/>
            <person name="Galperin M.Y."/>
            <person name="Jogler C."/>
        </authorList>
    </citation>
    <scope>NUCLEOTIDE SEQUENCE [LARGE SCALE GENOMIC DNA]</scope>
    <source>
        <strain evidence="3 4">Pla22</strain>
    </source>
</reference>
<feature type="chain" id="PRO_5023025706" evidence="1">
    <location>
        <begin position="20"/>
        <end position="327"/>
    </location>
</feature>
<feature type="domain" description="SGNH hydrolase-type esterase" evidence="2">
    <location>
        <begin position="44"/>
        <end position="252"/>
    </location>
</feature>
<feature type="signal peptide" evidence="1">
    <location>
        <begin position="1"/>
        <end position="19"/>
    </location>
</feature>
<dbReference type="Pfam" id="PF13472">
    <property type="entry name" value="Lipase_GDSL_2"/>
    <property type="match status" value="1"/>
</dbReference>
<comment type="caution">
    <text evidence="3">The sequence shown here is derived from an EMBL/GenBank/DDBJ whole genome shotgun (WGS) entry which is preliminary data.</text>
</comment>
<dbReference type="GO" id="GO:0004622">
    <property type="term" value="F:phosphatidylcholine lysophospholipase activity"/>
    <property type="evidence" value="ECO:0007669"/>
    <property type="project" value="TreeGrafter"/>
</dbReference>
<dbReference type="SUPFAM" id="SSF52266">
    <property type="entry name" value="SGNH hydrolase"/>
    <property type="match status" value="1"/>
</dbReference>
<sequence precursor="true">MIRLLCLGVCLAVAPTVFADKPSVEIEDSSESKLDFLECDQVVFLGDSNLHAGEWLVQFEAAVLDQYGKSPEMVNLGLASETCSGLSEPTHPFPRPCVLERIDRVLAKTQPEIVVACYGVNDAIYHPFSEDRFAAFQSGIETLIAKVKASGANLVLITPPPFDPLPYQKSGHLAGRDAKVFSWETIYENYDSEVMARYAQYIRSLQADVNLDVDLIVDVYSPLSEKLTQLRESDPDAMLTTDGIHLTKDGHAMFAKAVLSGLGLKDQLSTNDELTNLVRKRQGVMHLAWLDHVGHQRPGVAKGLPMDKAKAQIDALDHGIRKMINHK</sequence>
<keyword evidence="1" id="KW-0732">Signal</keyword>
<name>A0A5C5WBS8_9BACT</name>
<keyword evidence="3" id="KW-0378">Hydrolase</keyword>
<evidence type="ECO:0000313" key="4">
    <source>
        <dbReference type="Proteomes" id="UP000316598"/>
    </source>
</evidence>
<accession>A0A5C5WBS8</accession>
<proteinExistence type="predicted"/>
<dbReference type="EMBL" id="SJPI01000004">
    <property type="protein sequence ID" value="TWT48110.1"/>
    <property type="molecule type" value="Genomic_DNA"/>
</dbReference>
<dbReference type="InterPro" id="IPR013830">
    <property type="entry name" value="SGNH_hydro"/>
</dbReference>
<protein>
    <submittedName>
        <fullName evidence="3">GDSL-like Lipase/Acylhydrolase</fullName>
    </submittedName>
</protein>
<dbReference type="OrthoDB" id="2513075at2"/>
<evidence type="ECO:0000313" key="3">
    <source>
        <dbReference type="EMBL" id="TWT48110.1"/>
    </source>
</evidence>
<gene>
    <name evidence="3" type="ORF">Pla22_51110</name>
</gene>
<dbReference type="InterPro" id="IPR051532">
    <property type="entry name" value="Ester_Hydrolysis_Enzymes"/>
</dbReference>
<organism evidence="3 4">
    <name type="scientific">Rubripirellula amarantea</name>
    <dbReference type="NCBI Taxonomy" id="2527999"/>
    <lineage>
        <taxon>Bacteria</taxon>
        <taxon>Pseudomonadati</taxon>
        <taxon>Planctomycetota</taxon>
        <taxon>Planctomycetia</taxon>
        <taxon>Pirellulales</taxon>
        <taxon>Pirellulaceae</taxon>
        <taxon>Rubripirellula</taxon>
    </lineage>
</organism>
<dbReference type="RefSeq" id="WP_146517518.1">
    <property type="nucleotide sequence ID" value="NZ_SJPI01000004.1"/>
</dbReference>